<evidence type="ECO:0000256" key="6">
    <source>
        <dbReference type="ARBA" id="ARBA00022841"/>
    </source>
</evidence>
<feature type="domain" description="AlgX/AlgJ SGNH hydrolase-like" evidence="7">
    <location>
        <begin position="79"/>
        <end position="338"/>
    </location>
</feature>
<evidence type="ECO:0000256" key="1">
    <source>
        <dbReference type="ARBA" id="ARBA00004418"/>
    </source>
</evidence>
<dbReference type="OrthoDB" id="9760774at2"/>
<evidence type="ECO:0000256" key="2">
    <source>
        <dbReference type="ARBA" id="ARBA00005182"/>
    </source>
</evidence>
<accession>A0A0P1IVN7</accession>
<proteinExistence type="predicted"/>
<dbReference type="GO" id="GO:0042597">
    <property type="term" value="C:periplasmic space"/>
    <property type="evidence" value="ECO:0007669"/>
    <property type="project" value="UniProtKB-SubCell"/>
</dbReference>
<protein>
    <recommendedName>
        <fullName evidence="7">AlgX/AlgJ SGNH hydrolase-like domain-containing protein</fullName>
    </recommendedName>
</protein>
<dbReference type="UniPathway" id="UPA00286"/>
<organism evidence="8 9">
    <name type="scientific">Cognatishimia activa</name>
    <dbReference type="NCBI Taxonomy" id="1715691"/>
    <lineage>
        <taxon>Bacteria</taxon>
        <taxon>Pseudomonadati</taxon>
        <taxon>Pseudomonadota</taxon>
        <taxon>Alphaproteobacteria</taxon>
        <taxon>Rhodobacterales</taxon>
        <taxon>Paracoccaceae</taxon>
        <taxon>Cognatishimia</taxon>
    </lineage>
</organism>
<dbReference type="GO" id="GO:0042121">
    <property type="term" value="P:alginic acid biosynthetic process"/>
    <property type="evidence" value="ECO:0007669"/>
    <property type="project" value="UniProtKB-UniPathway"/>
</dbReference>
<evidence type="ECO:0000259" key="7">
    <source>
        <dbReference type="Pfam" id="PF16822"/>
    </source>
</evidence>
<dbReference type="AlphaFoldDB" id="A0A0P1IVN7"/>
<keyword evidence="4" id="KW-0732">Signal</keyword>
<dbReference type="Pfam" id="PF16822">
    <property type="entry name" value="ALGX"/>
    <property type="match status" value="1"/>
</dbReference>
<evidence type="ECO:0000256" key="4">
    <source>
        <dbReference type="ARBA" id="ARBA00022729"/>
    </source>
</evidence>
<keyword evidence="6" id="KW-0016">Alginate biosynthesis</keyword>
<evidence type="ECO:0000313" key="9">
    <source>
        <dbReference type="Proteomes" id="UP000051184"/>
    </source>
</evidence>
<dbReference type="STRING" id="1715691.TA5113_02544"/>
<sequence>MSHLEKITSLFLIALIAMGGLFTLVRTEWDASQRQPFVDGVTQAQIQDQITGSFPLRELSISLWRAFEFQAFGEGTRAVIVGKDGWLFSAEEFEAHSEQGTVLKDRVALTAQIVDQLQTQDITVVVALLPDKARIVNARLPAGRSNFLQSRYQTARLGLLANGVNVPDLSTALSAAQTQENVFFKSDTHWTPFGANFAAQTLASHVHAPGIATIAFEAAHADQPTTFTGDLAKFVSTPPLRRLTGPREETLNQQTAVSDQGIASLLGDAPEPEGRLIGTSFSAIERWGFLDALKVAYQSDFLNLAQEGAGPFEPMHEFLRELENGAKLPSIVVWELPERYLTITPEGGR</sequence>
<keyword evidence="3" id="KW-0808">Transferase</keyword>
<keyword evidence="5" id="KW-0574">Periplasm</keyword>
<dbReference type="InterPro" id="IPR031811">
    <property type="entry name" value="ALGX/ALGJ_SGNH-like"/>
</dbReference>
<gene>
    <name evidence="8" type="ORF">TA5114_03403</name>
</gene>
<comment type="subcellular location">
    <subcellularLocation>
        <location evidence="1">Periplasm</location>
    </subcellularLocation>
</comment>
<dbReference type="EMBL" id="CYUE01000025">
    <property type="protein sequence ID" value="CUK27575.1"/>
    <property type="molecule type" value="Genomic_DNA"/>
</dbReference>
<evidence type="ECO:0000256" key="3">
    <source>
        <dbReference type="ARBA" id="ARBA00022679"/>
    </source>
</evidence>
<evidence type="ECO:0000256" key="5">
    <source>
        <dbReference type="ARBA" id="ARBA00022764"/>
    </source>
</evidence>
<reference evidence="9" key="1">
    <citation type="submission" date="2015-09" db="EMBL/GenBank/DDBJ databases">
        <authorList>
            <person name="Rodrigo-Torres Lidia"/>
            <person name="Arahal R.David."/>
        </authorList>
    </citation>
    <scope>NUCLEOTIDE SEQUENCE [LARGE SCALE GENOMIC DNA]</scope>
    <source>
        <strain evidence="9">CECT 5114</strain>
    </source>
</reference>
<evidence type="ECO:0000313" key="8">
    <source>
        <dbReference type="EMBL" id="CUK27575.1"/>
    </source>
</evidence>
<comment type="pathway">
    <text evidence="2">Glycan biosynthesis; alginate biosynthesis.</text>
</comment>
<dbReference type="Proteomes" id="UP000051184">
    <property type="component" value="Unassembled WGS sequence"/>
</dbReference>
<name>A0A0P1IVN7_9RHOB</name>
<dbReference type="GO" id="GO:0016740">
    <property type="term" value="F:transferase activity"/>
    <property type="evidence" value="ECO:0007669"/>
    <property type="project" value="UniProtKB-KW"/>
</dbReference>
<keyword evidence="9" id="KW-1185">Reference proteome</keyword>